<evidence type="ECO:0000259" key="1">
    <source>
        <dbReference type="Pfam" id="PF03432"/>
    </source>
</evidence>
<keyword evidence="3" id="KW-1185">Reference proteome</keyword>
<evidence type="ECO:0000313" key="3">
    <source>
        <dbReference type="Proteomes" id="UP001597601"/>
    </source>
</evidence>
<dbReference type="Pfam" id="PF03432">
    <property type="entry name" value="Relaxase"/>
    <property type="match status" value="1"/>
</dbReference>
<evidence type="ECO:0000313" key="2">
    <source>
        <dbReference type="EMBL" id="MFD2863588.1"/>
    </source>
</evidence>
<dbReference type="EMBL" id="JBHUON010000002">
    <property type="protein sequence ID" value="MFD2863588.1"/>
    <property type="molecule type" value="Genomic_DNA"/>
</dbReference>
<dbReference type="Gene3D" id="3.30.930.30">
    <property type="match status" value="1"/>
</dbReference>
<sequence length="311" mass="35327">MVGKQISGKSFGGCIRYLLNRDKAFVLDAEGIRSFSIDTIIQDLNIQRKMNPNLGKAVGHLILSWSKEDIDKLNTDLVTNLAKEYLQKMRINDTQYITVLHTDREHPHIHIVYNRVNNQGKTISDSNNYKQNVKICKELTLKYGFHFGESKREVHRDRLKGKEQIRYQLYDAIIAAAKKASNWTQMETLLAQNGIGIEFKYKSGTKEIQGVSFSQREIKTKGSAIDRSCSYKNLNDTIEQNTLANQLRAAINAAGQAPEATHQSYSSELDESKVLIPNTTSWFDLLSGMGYAFGSEDEDDAKRRKRQGISR</sequence>
<name>A0ABW5XKL8_9SPHI</name>
<proteinExistence type="predicted"/>
<accession>A0ABW5XKL8</accession>
<gene>
    <name evidence="2" type="ORF">ACFSYC_02710</name>
</gene>
<comment type="caution">
    <text evidence="2">The sequence shown here is derived from an EMBL/GenBank/DDBJ whole genome shotgun (WGS) entry which is preliminary data.</text>
</comment>
<dbReference type="InterPro" id="IPR005094">
    <property type="entry name" value="Endonuclease_MobA/VirD2"/>
</dbReference>
<organism evidence="2 3">
    <name type="scientific">Mucilaginibacter antarcticus</name>
    <dbReference type="NCBI Taxonomy" id="1855725"/>
    <lineage>
        <taxon>Bacteria</taxon>
        <taxon>Pseudomonadati</taxon>
        <taxon>Bacteroidota</taxon>
        <taxon>Sphingobacteriia</taxon>
        <taxon>Sphingobacteriales</taxon>
        <taxon>Sphingobacteriaceae</taxon>
        <taxon>Mucilaginibacter</taxon>
    </lineage>
</organism>
<dbReference type="RefSeq" id="WP_377123258.1">
    <property type="nucleotide sequence ID" value="NZ_JBHUON010000002.1"/>
</dbReference>
<dbReference type="Proteomes" id="UP001597601">
    <property type="component" value="Unassembled WGS sequence"/>
</dbReference>
<feature type="domain" description="MobA/VirD2-like nuclease" evidence="1">
    <location>
        <begin position="17"/>
        <end position="144"/>
    </location>
</feature>
<reference evidence="3" key="1">
    <citation type="journal article" date="2019" name="Int. J. Syst. Evol. Microbiol.">
        <title>The Global Catalogue of Microorganisms (GCM) 10K type strain sequencing project: providing services to taxonomists for standard genome sequencing and annotation.</title>
        <authorList>
            <consortium name="The Broad Institute Genomics Platform"/>
            <consortium name="The Broad Institute Genome Sequencing Center for Infectious Disease"/>
            <person name="Wu L."/>
            <person name="Ma J."/>
        </authorList>
    </citation>
    <scope>NUCLEOTIDE SEQUENCE [LARGE SCALE GENOMIC DNA]</scope>
    <source>
        <strain evidence="3">KCTC 52232</strain>
    </source>
</reference>
<protein>
    <submittedName>
        <fullName evidence="2">Relaxase/mobilization nuclease domain-containing protein</fullName>
    </submittedName>
</protein>